<comment type="caution">
    <text evidence="1">The sequence shown here is derived from an EMBL/GenBank/DDBJ whole genome shotgun (WGS) entry which is preliminary data.</text>
</comment>
<name>A0A847RUV9_9BACT</name>
<protein>
    <submittedName>
        <fullName evidence="1">Uncharacterized protein</fullName>
    </submittedName>
</protein>
<gene>
    <name evidence="1" type="ORF">HGH92_02320</name>
</gene>
<dbReference type="RefSeq" id="WP_168869145.1">
    <property type="nucleotide sequence ID" value="NZ_JABAIA010000001.1"/>
</dbReference>
<reference evidence="1 2" key="1">
    <citation type="submission" date="2020-04" db="EMBL/GenBank/DDBJ databases">
        <authorList>
            <person name="Yin C."/>
        </authorList>
    </citation>
    <scope>NUCLEOTIDE SEQUENCE [LARGE SCALE GENOMIC DNA]</scope>
    <source>
        <strain evidence="1 2">Ae27</strain>
    </source>
</reference>
<dbReference type="AlphaFoldDB" id="A0A847RUV9"/>
<proteinExistence type="predicted"/>
<keyword evidence="2" id="KW-1185">Reference proteome</keyword>
<sequence length="177" mass="20107">MKTLIRASFGDCKHLATSTCGQRSSYQTITDPVFYVCDADDGRPSQIVGAHEDHQLMVENPYQLEIEFIKTDKCLFPNQVSKCDCILHSTDKLFFVEIKWSSAGARNAKRNKAVEQLAATIEAFRSESIDLTNYETKAIICFKRQDKYPTRASSNSQRAIFLSKYKIKLEEGNTISF</sequence>
<organism evidence="1 2">
    <name type="scientific">Chitinophaga varians</name>
    <dbReference type="NCBI Taxonomy" id="2202339"/>
    <lineage>
        <taxon>Bacteria</taxon>
        <taxon>Pseudomonadati</taxon>
        <taxon>Bacteroidota</taxon>
        <taxon>Chitinophagia</taxon>
        <taxon>Chitinophagales</taxon>
        <taxon>Chitinophagaceae</taxon>
        <taxon>Chitinophaga</taxon>
    </lineage>
</organism>
<accession>A0A847RUV9</accession>
<evidence type="ECO:0000313" key="2">
    <source>
        <dbReference type="Proteomes" id="UP000570474"/>
    </source>
</evidence>
<evidence type="ECO:0000313" key="1">
    <source>
        <dbReference type="EMBL" id="NLR63131.1"/>
    </source>
</evidence>
<dbReference type="EMBL" id="JABAIA010000001">
    <property type="protein sequence ID" value="NLR63131.1"/>
    <property type="molecule type" value="Genomic_DNA"/>
</dbReference>
<dbReference type="Proteomes" id="UP000570474">
    <property type="component" value="Unassembled WGS sequence"/>
</dbReference>